<feature type="compositionally biased region" description="Polar residues" evidence="3">
    <location>
        <begin position="447"/>
        <end position="456"/>
    </location>
</feature>
<keyword evidence="4" id="KW-0472">Membrane</keyword>
<dbReference type="PANTHER" id="PTHR11102:SF147">
    <property type="entry name" value="SEL1L ADAPTOR SUBUNIT OF ERAD E3 UBIQUITIN LIGASE"/>
    <property type="match status" value="1"/>
</dbReference>
<dbReference type="SUPFAM" id="SSF54928">
    <property type="entry name" value="RNA-binding domain, RBD"/>
    <property type="match status" value="2"/>
</dbReference>
<sequence length="1200" mass="136713">MSTLYVGHLNPRMLKRDIEKLFESYGEIKQVHFKGAYAFVDFYDGYQACQCAHNLNGKTVLGERITVEHVHGSAGICYADRDRLPSHGSSPPISSSHRSSANGRSHYSPERERERDRNYKCSSPTFNNKRTSSSSKQRHRESSRERKVYSSSTVRSSSSQKPAWIDKYGLPTRTPFRIVVRNLSRRVSWQDLKDLMREAGEVTYADAHRRSAHEAFVEFISYEDMQKAIKRFDRTNLKGRVIRVSQDRENTHPKSSSDSPQREPRHTRNTRSSSSNRHEGIDEDDVRRSPTKNLKRSHDDSGSISNDRKRRTIEKEKKSSTSKKSTRRQSISSRSSRSFNDNDEYLDNDKIGADDELDESTDRRTFSRSGAIDQNQHDRKKKEDGEGVSATVSQHKSDKQEPKQTFLHTPSSNSLDDVTVTNEDENSNNNNKYDSDDDEDEDEDLTASFNELLSKNKQFKDTSRSGVDNDNSAKEKNRADVLNNVQVIKIQIETDEDGTVTTTTTTEASPNDMTTDSADTAEKRNDERKANSINKDEGDGTENFQSDIDSSKYEREHTDQTSSNVKHTSTTAATEELEEDDDNEQNEPITPELELAQNFYNQAMKLINGTKRHYDEAYKLFLKAADLGSIEAKEELAMAHLIGEHLLLNFTRARLYFEEGILQGSPRSHFGLSFMHSVGLIANASIPKALIYLTFSAIDGDSFGQMALGYRYWRSVGVYHSCESALLYYKQVATEVASKITSSSGQLIQRIRLYDEEENPSQNNIMVDDDLLQYYQLLADRGDIQAQYGLGQLYYLRDTAFDRALHYFRLAAEGGNSNAMAYLGKLYSEKNDYIKQNNITALNYFQKSAEKNNPMGQAGVGTMYYHGAGVEKNFEKALKYFQLSSDQGYAEGQLMLGIMYYNGEGVKRDYKMAVKYFSSASQSGHALGYYNLAQMHSSGTGVLRSCTTAVELFKNVAERGRWSSIFIEAYNLYKQGHIDQALGKYLLLAELGYEIAQSNVAYILDQSQITMYPSKSERYRRALIYWNRAAIQGFHAARVKLGDYYFYGYGTEKSYETAATHYKHASDHSQNPQAMFNLAYMHEKGLGLKKDIHLAKRFYDLAAETSSDAQLPVNIVLFKIHLELLWEKWKGYSKSLFHFDSISLLNSYWDVYLMVVLGVLIGFLYTIRRQRANRPFIINDQPHVVQPPPAQPPLVQNMGQ</sequence>
<dbReference type="GO" id="GO:0003723">
    <property type="term" value="F:RNA binding"/>
    <property type="evidence" value="ECO:0007669"/>
    <property type="project" value="UniProtKB-UniRule"/>
</dbReference>
<dbReference type="EMBL" id="CAJOBC010002180">
    <property type="protein sequence ID" value="CAF3719971.1"/>
    <property type="molecule type" value="Genomic_DNA"/>
</dbReference>
<feature type="compositionally biased region" description="Basic and acidic residues" evidence="3">
    <location>
        <begin position="107"/>
        <end position="119"/>
    </location>
</feature>
<feature type="compositionally biased region" description="Polar residues" evidence="3">
    <location>
        <begin position="560"/>
        <end position="573"/>
    </location>
</feature>
<feature type="compositionally biased region" description="Low complexity" evidence="3">
    <location>
        <begin position="86"/>
        <end position="106"/>
    </location>
</feature>
<evidence type="ECO:0000256" key="1">
    <source>
        <dbReference type="ARBA" id="ARBA00038101"/>
    </source>
</evidence>
<dbReference type="Pfam" id="PF00076">
    <property type="entry name" value="RRM_1"/>
    <property type="match status" value="2"/>
</dbReference>
<keyword evidence="2" id="KW-0694">RNA-binding</keyword>
<feature type="domain" description="RRM" evidence="5">
    <location>
        <begin position="2"/>
        <end position="72"/>
    </location>
</feature>
<dbReference type="Gene3D" id="1.25.40.10">
    <property type="entry name" value="Tetratricopeptide repeat domain"/>
    <property type="match status" value="2"/>
</dbReference>
<evidence type="ECO:0000313" key="8">
    <source>
        <dbReference type="Proteomes" id="UP000663829"/>
    </source>
</evidence>
<dbReference type="SMART" id="SM00671">
    <property type="entry name" value="SEL1"/>
    <property type="match status" value="11"/>
</dbReference>
<feature type="transmembrane region" description="Helical" evidence="4">
    <location>
        <begin position="1148"/>
        <end position="1167"/>
    </location>
</feature>
<keyword evidence="8" id="KW-1185">Reference proteome</keyword>
<dbReference type="PROSITE" id="PS50102">
    <property type="entry name" value="RRM"/>
    <property type="match status" value="2"/>
</dbReference>
<dbReference type="Gene3D" id="3.30.70.330">
    <property type="match status" value="2"/>
</dbReference>
<dbReference type="InterPro" id="IPR012677">
    <property type="entry name" value="Nucleotide-bd_a/b_plait_sf"/>
</dbReference>
<reference evidence="6" key="1">
    <citation type="submission" date="2021-02" db="EMBL/GenBank/DDBJ databases">
        <authorList>
            <person name="Nowell W R."/>
        </authorList>
    </citation>
    <scope>NUCLEOTIDE SEQUENCE</scope>
</reference>
<dbReference type="InterPro" id="IPR006597">
    <property type="entry name" value="Sel1-like"/>
</dbReference>
<feature type="region of interest" description="Disordered" evidence="3">
    <location>
        <begin position="243"/>
        <end position="586"/>
    </location>
</feature>
<dbReference type="CDD" id="cd12339">
    <property type="entry name" value="RRM2_SRSF1_4_like"/>
    <property type="match status" value="1"/>
</dbReference>
<evidence type="ECO:0000259" key="5">
    <source>
        <dbReference type="PROSITE" id="PS50102"/>
    </source>
</evidence>
<organism evidence="6 8">
    <name type="scientific">Didymodactylos carnosus</name>
    <dbReference type="NCBI Taxonomy" id="1234261"/>
    <lineage>
        <taxon>Eukaryota</taxon>
        <taxon>Metazoa</taxon>
        <taxon>Spiralia</taxon>
        <taxon>Gnathifera</taxon>
        <taxon>Rotifera</taxon>
        <taxon>Eurotatoria</taxon>
        <taxon>Bdelloidea</taxon>
        <taxon>Philodinida</taxon>
        <taxon>Philodinidae</taxon>
        <taxon>Didymodactylos</taxon>
    </lineage>
</organism>
<feature type="compositionally biased region" description="Basic and acidic residues" evidence="3">
    <location>
        <begin position="520"/>
        <end position="538"/>
    </location>
</feature>
<dbReference type="InterPro" id="IPR035979">
    <property type="entry name" value="RBD_domain_sf"/>
</dbReference>
<comment type="caution">
    <text evidence="6">The sequence shown here is derived from an EMBL/GenBank/DDBJ whole genome shotgun (WGS) entry which is preliminary data.</text>
</comment>
<dbReference type="OrthoDB" id="27934at2759"/>
<feature type="compositionally biased region" description="Basic and acidic residues" evidence="3">
    <location>
        <begin position="549"/>
        <end position="559"/>
    </location>
</feature>
<dbReference type="InterPro" id="IPR050767">
    <property type="entry name" value="Sel1_AlgK"/>
</dbReference>
<feature type="compositionally biased region" description="Acidic residues" evidence="3">
    <location>
        <begin position="575"/>
        <end position="585"/>
    </location>
</feature>
<dbReference type="GO" id="GO:0036503">
    <property type="term" value="P:ERAD pathway"/>
    <property type="evidence" value="ECO:0007669"/>
    <property type="project" value="TreeGrafter"/>
</dbReference>
<feature type="compositionally biased region" description="Polar residues" evidence="3">
    <location>
        <begin position="120"/>
        <end position="131"/>
    </location>
</feature>
<evidence type="ECO:0000313" key="7">
    <source>
        <dbReference type="EMBL" id="CAF3719971.1"/>
    </source>
</evidence>
<feature type="compositionally biased region" description="Acidic residues" evidence="3">
    <location>
        <begin position="435"/>
        <end position="445"/>
    </location>
</feature>
<feature type="domain" description="RRM" evidence="5">
    <location>
        <begin position="176"/>
        <end position="249"/>
    </location>
</feature>
<accession>A0A814CL80</accession>
<dbReference type="GO" id="GO:0005789">
    <property type="term" value="C:endoplasmic reticulum membrane"/>
    <property type="evidence" value="ECO:0007669"/>
    <property type="project" value="TreeGrafter"/>
</dbReference>
<dbReference type="Proteomes" id="UP000663829">
    <property type="component" value="Unassembled WGS sequence"/>
</dbReference>
<proteinExistence type="inferred from homology"/>
<dbReference type="SUPFAM" id="SSF81901">
    <property type="entry name" value="HCP-like"/>
    <property type="match status" value="3"/>
</dbReference>
<evidence type="ECO:0000313" key="6">
    <source>
        <dbReference type="EMBL" id="CAF0943702.1"/>
    </source>
</evidence>
<protein>
    <recommendedName>
        <fullName evidence="5">RRM domain-containing protein</fullName>
    </recommendedName>
</protein>
<evidence type="ECO:0000256" key="2">
    <source>
        <dbReference type="PROSITE-ProRule" id="PRU00176"/>
    </source>
</evidence>
<feature type="compositionally biased region" description="Polar residues" evidence="3">
    <location>
        <begin position="406"/>
        <end position="421"/>
    </location>
</feature>
<keyword evidence="4" id="KW-1133">Transmembrane helix</keyword>
<comment type="similarity">
    <text evidence="1">Belongs to the sel-1 family.</text>
</comment>
<keyword evidence="4" id="KW-0812">Transmembrane</keyword>
<dbReference type="InterPro" id="IPR011990">
    <property type="entry name" value="TPR-like_helical_dom_sf"/>
</dbReference>
<evidence type="ECO:0000256" key="3">
    <source>
        <dbReference type="SAM" id="MobiDB-lite"/>
    </source>
</evidence>
<feature type="compositionally biased region" description="Basic and acidic residues" evidence="3">
    <location>
        <begin position="276"/>
        <end position="288"/>
    </location>
</feature>
<name>A0A814CL80_9BILA</name>
<feature type="compositionally biased region" description="Polar residues" evidence="3">
    <location>
        <begin position="508"/>
        <end position="518"/>
    </location>
</feature>
<dbReference type="PANTHER" id="PTHR11102">
    <property type="entry name" value="SEL-1-LIKE PROTEIN"/>
    <property type="match status" value="1"/>
</dbReference>
<dbReference type="AlphaFoldDB" id="A0A814CL80"/>
<evidence type="ECO:0000256" key="4">
    <source>
        <dbReference type="SAM" id="Phobius"/>
    </source>
</evidence>
<dbReference type="Pfam" id="PF08238">
    <property type="entry name" value="Sel1"/>
    <property type="match status" value="11"/>
</dbReference>
<dbReference type="EMBL" id="CAJNOQ010002180">
    <property type="protein sequence ID" value="CAF0943702.1"/>
    <property type="molecule type" value="Genomic_DNA"/>
</dbReference>
<feature type="compositionally biased region" description="Low complexity" evidence="3">
    <location>
        <begin position="328"/>
        <end position="338"/>
    </location>
</feature>
<dbReference type="SMART" id="SM00360">
    <property type="entry name" value="RRM"/>
    <property type="match status" value="2"/>
</dbReference>
<dbReference type="InterPro" id="IPR000504">
    <property type="entry name" value="RRM_dom"/>
</dbReference>
<gene>
    <name evidence="6" type="ORF">GPM918_LOCUS10851</name>
    <name evidence="7" type="ORF">SRO942_LOCUS10852</name>
</gene>
<feature type="compositionally biased region" description="Basic and acidic residues" evidence="3">
    <location>
        <begin position="375"/>
        <end position="385"/>
    </location>
</feature>
<dbReference type="Proteomes" id="UP000681722">
    <property type="component" value="Unassembled WGS sequence"/>
</dbReference>
<feature type="region of interest" description="Disordered" evidence="3">
    <location>
        <begin position="85"/>
        <end position="156"/>
    </location>
</feature>